<dbReference type="InterPro" id="IPR005841">
    <property type="entry name" value="Alpha-D-phosphohexomutase_SF"/>
</dbReference>
<sequence>MTSPTASAAPLMLSVSGARGIVGQSLTPTMIARYAAAVGSWLREQVADRPPHVVLGRDSRPSGPLCEHAAIAGLLGVGCRVTCLGVATTPGVAIMTQHLGADGGMVITASHNPIIWNGIKTLRHDGVAPPPDQAKQIIDRFHDDRIDYVDVESLQPVAYNDDTPRVHRDAILPHIDASAIRNAKLKVVVDGVHGAGGMETAAMLEALGVACVHKYADPTGRFPHPPEPTAEHLTELCELVPTHGAAVGFAQDPDADRLAIVDEQGRYIGEEYTLALCARHVLKAGQVAAANLSTSRMLDDVAAAVDGRVVRTPVGEANVAAGMQQYQASIGGEGNGGIILPKVSYVRDSLVGIALVLEMLAKRQKPLSEIVAETPSYAILKDKVPVDPELVKKLGPTLRGAFADAQVDDQDGVRLDWADRWVHVRPSNTEPILRLIAEARDDDTAQALLAQTREALGL</sequence>
<keyword evidence="3" id="KW-0597">Phosphoprotein</keyword>
<feature type="domain" description="Alpha-D-phosphohexomutase C-terminal" evidence="8">
    <location>
        <begin position="406"/>
        <end position="454"/>
    </location>
</feature>
<dbReference type="Gene3D" id="3.40.120.10">
    <property type="entry name" value="Alpha-D-Glucose-1,6-Bisphosphate, subunit A, domain 3"/>
    <property type="match status" value="3"/>
</dbReference>
<evidence type="ECO:0000256" key="3">
    <source>
        <dbReference type="ARBA" id="ARBA00022553"/>
    </source>
</evidence>
<dbReference type="EMBL" id="JBGUBD010000006">
    <property type="protein sequence ID" value="MFA9478991.1"/>
    <property type="molecule type" value="Genomic_DNA"/>
</dbReference>
<dbReference type="InterPro" id="IPR036900">
    <property type="entry name" value="A-D-PHexomutase_C_sf"/>
</dbReference>
<dbReference type="PROSITE" id="PS00710">
    <property type="entry name" value="PGM_PMM"/>
    <property type="match status" value="1"/>
</dbReference>
<dbReference type="PRINTS" id="PR00509">
    <property type="entry name" value="PGMPMM"/>
</dbReference>
<dbReference type="InterPro" id="IPR005846">
    <property type="entry name" value="A-D-PHexomutase_a/b/a-III"/>
</dbReference>
<dbReference type="PANTHER" id="PTHR42946">
    <property type="entry name" value="PHOSPHOHEXOSE MUTASE"/>
    <property type="match status" value="1"/>
</dbReference>
<feature type="domain" description="Alpha-D-phosphohexomutase alpha/beta/alpha" evidence="11">
    <location>
        <begin position="272"/>
        <end position="374"/>
    </location>
</feature>
<dbReference type="NCBIfam" id="TIGR03990">
    <property type="entry name" value="Arch_GlmM"/>
    <property type="match status" value="1"/>
</dbReference>
<gene>
    <name evidence="12" type="primary">glmM</name>
    <name evidence="12" type="ORF">ACERK3_11915</name>
</gene>
<evidence type="ECO:0000259" key="8">
    <source>
        <dbReference type="Pfam" id="PF00408"/>
    </source>
</evidence>
<dbReference type="SUPFAM" id="SSF53738">
    <property type="entry name" value="Phosphoglucomutase, first 3 domains"/>
    <property type="match status" value="3"/>
</dbReference>
<dbReference type="EC" id="5.4.2.10" evidence="12"/>
<evidence type="ECO:0000259" key="11">
    <source>
        <dbReference type="Pfam" id="PF02880"/>
    </source>
</evidence>
<dbReference type="InterPro" id="IPR024086">
    <property type="entry name" value="GlmM_arc-type"/>
</dbReference>
<evidence type="ECO:0000256" key="2">
    <source>
        <dbReference type="ARBA" id="ARBA00010231"/>
    </source>
</evidence>
<dbReference type="RefSeq" id="WP_425345908.1">
    <property type="nucleotide sequence ID" value="NZ_JBGUBD010000006.1"/>
</dbReference>
<name>A0ABV4U8B9_9BACT</name>
<dbReference type="Pfam" id="PF00408">
    <property type="entry name" value="PGM_PMM_IV"/>
    <property type="match status" value="1"/>
</dbReference>
<keyword evidence="13" id="KW-1185">Reference proteome</keyword>
<feature type="domain" description="Alpha-D-phosphohexomutase alpha/beta/alpha" evidence="9">
    <location>
        <begin position="16"/>
        <end position="143"/>
    </location>
</feature>
<protein>
    <submittedName>
        <fullName evidence="12">Phosphoglucosamine mutase</fullName>
        <ecNumber evidence="12">5.4.2.10</ecNumber>
    </submittedName>
</protein>
<dbReference type="SUPFAM" id="SSF55957">
    <property type="entry name" value="Phosphoglucomutase, C-terminal domain"/>
    <property type="match status" value="1"/>
</dbReference>
<dbReference type="InterPro" id="IPR005843">
    <property type="entry name" value="A-D-PHexomutase_C"/>
</dbReference>
<comment type="similarity">
    <text evidence="2 7">Belongs to the phosphohexose mutase family.</text>
</comment>
<dbReference type="InterPro" id="IPR005844">
    <property type="entry name" value="A-D-PHexomutase_a/b/a-I"/>
</dbReference>
<comment type="caution">
    <text evidence="12">The sequence shown here is derived from an EMBL/GenBank/DDBJ whole genome shotgun (WGS) entry which is preliminary data.</text>
</comment>
<keyword evidence="4 7" id="KW-0479">Metal-binding</keyword>
<dbReference type="Proteomes" id="UP001575105">
    <property type="component" value="Unassembled WGS sequence"/>
</dbReference>
<dbReference type="Pfam" id="PF02880">
    <property type="entry name" value="PGM_PMM_III"/>
    <property type="match status" value="1"/>
</dbReference>
<evidence type="ECO:0000259" key="9">
    <source>
        <dbReference type="Pfam" id="PF02878"/>
    </source>
</evidence>
<reference evidence="12 13" key="1">
    <citation type="submission" date="2024-08" db="EMBL/GenBank/DDBJ databases">
        <title>Whole-genome sequencing of halo(alkali)philic microorganisms from hypersaline lakes.</title>
        <authorList>
            <person name="Sorokin D.Y."/>
            <person name="Merkel A.Y."/>
            <person name="Messina E."/>
            <person name="Yakimov M."/>
        </authorList>
    </citation>
    <scope>NUCLEOTIDE SEQUENCE [LARGE SCALE GENOMIC DNA]</scope>
    <source>
        <strain evidence="12 13">AB-hyl4</strain>
    </source>
</reference>
<evidence type="ECO:0000256" key="7">
    <source>
        <dbReference type="RuleBase" id="RU004326"/>
    </source>
</evidence>
<evidence type="ECO:0000256" key="4">
    <source>
        <dbReference type="ARBA" id="ARBA00022723"/>
    </source>
</evidence>
<dbReference type="Pfam" id="PF02878">
    <property type="entry name" value="PGM_PMM_I"/>
    <property type="match status" value="1"/>
</dbReference>
<organism evidence="12 13">
    <name type="scientific">Natronomicrosphaera hydrolytica</name>
    <dbReference type="NCBI Taxonomy" id="3242702"/>
    <lineage>
        <taxon>Bacteria</taxon>
        <taxon>Pseudomonadati</taxon>
        <taxon>Planctomycetota</taxon>
        <taxon>Phycisphaerae</taxon>
        <taxon>Phycisphaerales</taxon>
        <taxon>Phycisphaeraceae</taxon>
        <taxon>Natronomicrosphaera</taxon>
    </lineage>
</organism>
<evidence type="ECO:0000313" key="12">
    <source>
        <dbReference type="EMBL" id="MFA9478991.1"/>
    </source>
</evidence>
<dbReference type="InterPro" id="IPR050060">
    <property type="entry name" value="Phosphoglucosamine_mutase"/>
</dbReference>
<feature type="domain" description="Alpha-D-phosphohexomutase alpha/beta/alpha" evidence="10">
    <location>
        <begin position="167"/>
        <end position="265"/>
    </location>
</feature>
<keyword evidence="5 7" id="KW-0460">Magnesium</keyword>
<dbReference type="PANTHER" id="PTHR42946:SF1">
    <property type="entry name" value="PHOSPHOGLUCOMUTASE (ALPHA-D-GLUCOSE-1,6-BISPHOSPHATE-DEPENDENT)"/>
    <property type="match status" value="1"/>
</dbReference>
<keyword evidence="6 12" id="KW-0413">Isomerase</keyword>
<dbReference type="Gene3D" id="3.30.310.50">
    <property type="entry name" value="Alpha-D-phosphohexomutase, C-terminal domain"/>
    <property type="match status" value="1"/>
</dbReference>
<dbReference type="InterPro" id="IPR016055">
    <property type="entry name" value="A-D-PHexomutase_a/b/a-I/II/III"/>
</dbReference>
<evidence type="ECO:0000313" key="13">
    <source>
        <dbReference type="Proteomes" id="UP001575105"/>
    </source>
</evidence>
<dbReference type="GO" id="GO:0008966">
    <property type="term" value="F:phosphoglucosamine mutase activity"/>
    <property type="evidence" value="ECO:0007669"/>
    <property type="project" value="UniProtKB-EC"/>
</dbReference>
<accession>A0ABV4U8B9</accession>
<comment type="cofactor">
    <cofactor evidence="1">
        <name>Mg(2+)</name>
        <dbReference type="ChEBI" id="CHEBI:18420"/>
    </cofactor>
</comment>
<dbReference type="Pfam" id="PF02879">
    <property type="entry name" value="PGM_PMM_II"/>
    <property type="match status" value="1"/>
</dbReference>
<evidence type="ECO:0000259" key="10">
    <source>
        <dbReference type="Pfam" id="PF02879"/>
    </source>
</evidence>
<evidence type="ECO:0000256" key="1">
    <source>
        <dbReference type="ARBA" id="ARBA00001946"/>
    </source>
</evidence>
<proteinExistence type="inferred from homology"/>
<evidence type="ECO:0000256" key="6">
    <source>
        <dbReference type="ARBA" id="ARBA00023235"/>
    </source>
</evidence>
<dbReference type="InterPro" id="IPR016066">
    <property type="entry name" value="A-D-PHexomutase_CS"/>
</dbReference>
<evidence type="ECO:0000256" key="5">
    <source>
        <dbReference type="ARBA" id="ARBA00022842"/>
    </source>
</evidence>
<dbReference type="InterPro" id="IPR005845">
    <property type="entry name" value="A-D-PHexomutase_a/b/a-II"/>
</dbReference>